<dbReference type="PROSITE" id="PS00486">
    <property type="entry name" value="DNA_MISMATCH_REPAIR_2"/>
    <property type="match status" value="1"/>
</dbReference>
<sequence>DSVTARNLELVTNLLSPKSSHSLLGVLNHTQTRMGARLLRMNILQPLCALKPFPDIDRLITSLIITPKQPSVRHAEQAINHVISLKHVLKTLDPLRAVLCGVDGKLLAAVQKITSDPRLAALELRIDDVINEDVTFQKGAMGLRNQRCYAVKAGFNGLLDVARQTYKETTNDVYELISSLSEKYDIALKVHFSRPAFHNAQAPKYSFLPPRRRQLPLEFINVVKKKKMLNFTTLKLLSYNDRIAESLTEVYLMSDKTIADLIGEIRQKIAILYKMSESIAMLDMAVSFAHHCTISKCVRPEFTDTLAISNGRHPIREAIGADPFVPNDIYAAGGANVHLVTGPNMSGKSTYLRQVALLTIMAQLGTLVPADYASVRLVDKLFSRVGDDSSVETNASSFTMEMRETAFILKNVTNESLIIIDELGRGTSTSDGLGITFAVCEELVRTKAFVFLATHFQELPIALKVYPNVMNLHLEVTVGPKSSILVMSS</sequence>
<feature type="domain" description="DNA mismatch repair proteins mutS family" evidence="8">
    <location>
        <begin position="416"/>
        <end position="432"/>
    </location>
</feature>
<dbReference type="AlphaFoldDB" id="A0A4P9W270"/>
<dbReference type="GO" id="GO:0005524">
    <property type="term" value="F:ATP binding"/>
    <property type="evidence" value="ECO:0007669"/>
    <property type="project" value="UniProtKB-KW"/>
</dbReference>
<dbReference type="SUPFAM" id="SSF48334">
    <property type="entry name" value="DNA repair protein MutS, domain III"/>
    <property type="match status" value="1"/>
</dbReference>
<organism evidence="9 10">
    <name type="scientific">Blyttiomyces helicus</name>
    <dbReference type="NCBI Taxonomy" id="388810"/>
    <lineage>
        <taxon>Eukaryota</taxon>
        <taxon>Fungi</taxon>
        <taxon>Fungi incertae sedis</taxon>
        <taxon>Chytridiomycota</taxon>
        <taxon>Chytridiomycota incertae sedis</taxon>
        <taxon>Chytridiomycetes</taxon>
        <taxon>Chytridiomycetes incertae sedis</taxon>
        <taxon>Blyttiomyces</taxon>
    </lineage>
</organism>
<evidence type="ECO:0000256" key="7">
    <source>
        <dbReference type="ARBA" id="ARBA00073774"/>
    </source>
</evidence>
<dbReference type="InterPro" id="IPR045076">
    <property type="entry name" value="MutS"/>
</dbReference>
<evidence type="ECO:0000313" key="10">
    <source>
        <dbReference type="Proteomes" id="UP000269721"/>
    </source>
</evidence>
<dbReference type="SMART" id="SM00533">
    <property type="entry name" value="MUTSd"/>
    <property type="match status" value="1"/>
</dbReference>
<accession>A0A4P9W270</accession>
<dbReference type="GO" id="GO:0140664">
    <property type="term" value="F:ATP-dependent DNA damage sensor activity"/>
    <property type="evidence" value="ECO:0007669"/>
    <property type="project" value="InterPro"/>
</dbReference>
<protein>
    <recommendedName>
        <fullName evidence="2 7">DNA mismatch repair protein MSH3</fullName>
    </recommendedName>
    <alternativeName>
        <fullName evidence="2 7">DNA mismatch repair protein MSH3</fullName>
    </alternativeName>
</protein>
<evidence type="ECO:0000256" key="2">
    <source>
        <dbReference type="ARBA" id="ARBA00022151"/>
    </source>
</evidence>
<dbReference type="Pfam" id="PF00488">
    <property type="entry name" value="MutS_V"/>
    <property type="match status" value="1"/>
</dbReference>
<dbReference type="GO" id="GO:0030983">
    <property type="term" value="F:mismatched DNA binding"/>
    <property type="evidence" value="ECO:0007669"/>
    <property type="project" value="InterPro"/>
</dbReference>
<keyword evidence="3" id="KW-0547">Nucleotide-binding</keyword>
<evidence type="ECO:0000256" key="4">
    <source>
        <dbReference type="ARBA" id="ARBA00022840"/>
    </source>
</evidence>
<dbReference type="Pfam" id="PF05192">
    <property type="entry name" value="MutS_III"/>
    <property type="match status" value="1"/>
</dbReference>
<dbReference type="GO" id="GO:0005634">
    <property type="term" value="C:nucleus"/>
    <property type="evidence" value="ECO:0007669"/>
    <property type="project" value="TreeGrafter"/>
</dbReference>
<reference evidence="10" key="1">
    <citation type="journal article" date="2018" name="Nat. Microbiol.">
        <title>Leveraging single-cell genomics to expand the fungal tree of life.</title>
        <authorList>
            <person name="Ahrendt S.R."/>
            <person name="Quandt C.A."/>
            <person name="Ciobanu D."/>
            <person name="Clum A."/>
            <person name="Salamov A."/>
            <person name="Andreopoulos B."/>
            <person name="Cheng J.F."/>
            <person name="Woyke T."/>
            <person name="Pelin A."/>
            <person name="Henrissat B."/>
            <person name="Reynolds N.K."/>
            <person name="Benny G.L."/>
            <person name="Smith M.E."/>
            <person name="James T.Y."/>
            <person name="Grigoriev I.V."/>
        </authorList>
    </citation>
    <scope>NUCLEOTIDE SEQUENCE [LARGE SCALE GENOMIC DNA]</scope>
</reference>
<dbReference type="PANTHER" id="PTHR11361">
    <property type="entry name" value="DNA MISMATCH REPAIR PROTEIN MUTS FAMILY MEMBER"/>
    <property type="match status" value="1"/>
</dbReference>
<dbReference type="OrthoDB" id="276261at2759"/>
<keyword evidence="10" id="KW-1185">Reference proteome</keyword>
<dbReference type="SUPFAM" id="SSF52540">
    <property type="entry name" value="P-loop containing nucleoside triphosphate hydrolases"/>
    <property type="match status" value="1"/>
</dbReference>
<evidence type="ECO:0000259" key="8">
    <source>
        <dbReference type="PROSITE" id="PS00486"/>
    </source>
</evidence>
<evidence type="ECO:0000256" key="3">
    <source>
        <dbReference type="ARBA" id="ARBA00022741"/>
    </source>
</evidence>
<keyword evidence="4" id="KW-0067">ATP-binding</keyword>
<dbReference type="Proteomes" id="UP000269721">
    <property type="component" value="Unassembled WGS sequence"/>
</dbReference>
<dbReference type="InterPro" id="IPR007696">
    <property type="entry name" value="DNA_mismatch_repair_MutS_core"/>
</dbReference>
<dbReference type="InterPro" id="IPR027417">
    <property type="entry name" value="P-loop_NTPase"/>
</dbReference>
<name>A0A4P9W270_9FUNG</name>
<dbReference type="InterPro" id="IPR036187">
    <property type="entry name" value="DNA_mismatch_repair_MutS_sf"/>
</dbReference>
<evidence type="ECO:0000256" key="1">
    <source>
        <dbReference type="ARBA" id="ARBA00006271"/>
    </source>
</evidence>
<evidence type="ECO:0000256" key="6">
    <source>
        <dbReference type="ARBA" id="ARBA00023254"/>
    </source>
</evidence>
<proteinExistence type="inferred from homology"/>
<dbReference type="PANTHER" id="PTHR11361:SF21">
    <property type="entry name" value="MUTS PROTEIN HOMOLOG 4"/>
    <property type="match status" value="1"/>
</dbReference>
<dbReference type="Gene3D" id="3.40.50.300">
    <property type="entry name" value="P-loop containing nucleotide triphosphate hydrolases"/>
    <property type="match status" value="1"/>
</dbReference>
<dbReference type="Pfam" id="PF05190">
    <property type="entry name" value="MutS_IV"/>
    <property type="match status" value="1"/>
</dbReference>
<evidence type="ECO:0000313" key="9">
    <source>
        <dbReference type="EMBL" id="RKO86224.1"/>
    </source>
</evidence>
<dbReference type="InterPro" id="IPR000432">
    <property type="entry name" value="DNA_mismatch_repair_MutS_C"/>
</dbReference>
<dbReference type="GO" id="GO:0007131">
    <property type="term" value="P:reciprocal meiotic recombination"/>
    <property type="evidence" value="ECO:0007669"/>
    <property type="project" value="TreeGrafter"/>
</dbReference>
<dbReference type="InterPro" id="IPR007861">
    <property type="entry name" value="DNA_mismatch_repair_MutS_clamp"/>
</dbReference>
<keyword evidence="5" id="KW-0238">DNA-binding</keyword>
<dbReference type="FunFam" id="3.40.50.300:FF:000870">
    <property type="entry name" value="MutS protein homolog 4"/>
    <property type="match status" value="1"/>
</dbReference>
<gene>
    <name evidence="9" type="ORF">BDK51DRAFT_21964</name>
</gene>
<evidence type="ECO:0000256" key="5">
    <source>
        <dbReference type="ARBA" id="ARBA00023125"/>
    </source>
</evidence>
<keyword evidence="6" id="KW-0469">Meiosis</keyword>
<dbReference type="SMART" id="SM00534">
    <property type="entry name" value="MUTSac"/>
    <property type="match status" value="1"/>
</dbReference>
<dbReference type="GO" id="GO:0006298">
    <property type="term" value="P:mismatch repair"/>
    <property type="evidence" value="ECO:0007669"/>
    <property type="project" value="InterPro"/>
</dbReference>
<feature type="non-terminal residue" evidence="9">
    <location>
        <position position="1"/>
    </location>
</feature>
<comment type="similarity">
    <text evidence="1">Belongs to the DNA mismatch repair MutS family.</text>
</comment>
<dbReference type="Gene3D" id="1.10.1420.10">
    <property type="match status" value="3"/>
</dbReference>
<dbReference type="EMBL" id="KZ998378">
    <property type="protein sequence ID" value="RKO86224.1"/>
    <property type="molecule type" value="Genomic_DNA"/>
</dbReference>